<keyword evidence="2" id="KW-1185">Reference proteome</keyword>
<evidence type="ECO:0000313" key="1">
    <source>
        <dbReference type="EMBL" id="SEN50718.1"/>
    </source>
</evidence>
<dbReference type="RefSeq" id="WP_089970569.1">
    <property type="nucleotide sequence ID" value="NZ_FOCQ01000013.1"/>
</dbReference>
<dbReference type="OrthoDB" id="978985at2"/>
<dbReference type="STRING" id="1173111.SAMN05444955_11322"/>
<reference evidence="1 2" key="1">
    <citation type="submission" date="2016-10" db="EMBL/GenBank/DDBJ databases">
        <authorList>
            <person name="de Groot N.N."/>
        </authorList>
    </citation>
    <scope>NUCLEOTIDE SEQUENCE [LARGE SCALE GENOMIC DNA]</scope>
    <source>
        <strain evidence="1 2">DSM 46701</strain>
    </source>
</reference>
<gene>
    <name evidence="1" type="ORF">SAMN05444955_11322</name>
</gene>
<name>A0A1H8H5H1_9BACL</name>
<sequence length="435" mass="50268">MTAEIGIMNKMAVALAADSAVTIGIHNGQKIYHSANKLFALSKYHPVGIMIYGNAQLMGVPWETIIKVYRTELGQRSFRTLQEYCEDFISFLNTNNVYFPESEQSRYMQITAYHYFQKITEDIEKAIIEKLKGQNSISEHETEVIVQDIIAKHYRQLKNIERLPAFTEQFSKNFIKKHRPVIVEIIKKAFEGLPLGDVQVDQLLYICACLFTRNRFPKETSGVVIAGFGEDEIFPSLFSYNIECIIDNTLKYRREQAEKIGEETTAAIIPFAQSEMVYTFLQGIDPNLDLISRYYLHHVFYSFPEIITEELLKKESKEIKKKVKEKLRKSTLTLYNNYIEQLEKIRFEQYTQPILDIVQFLPKDELAAMAESLVNLTSFKRKITVGAETVGGPVDVAVISKGDGFIWIKRKHYFEAKLNPHFFDHYTRGVQSGKE</sequence>
<dbReference type="EMBL" id="FOCQ01000013">
    <property type="protein sequence ID" value="SEN50718.1"/>
    <property type="molecule type" value="Genomic_DNA"/>
</dbReference>
<proteinExistence type="predicted"/>
<dbReference type="Proteomes" id="UP000199695">
    <property type="component" value="Unassembled WGS sequence"/>
</dbReference>
<accession>A0A1H8H5H1</accession>
<evidence type="ECO:0000313" key="2">
    <source>
        <dbReference type="Proteomes" id="UP000199695"/>
    </source>
</evidence>
<organism evidence="1 2">
    <name type="scientific">Lihuaxuella thermophila</name>
    <dbReference type="NCBI Taxonomy" id="1173111"/>
    <lineage>
        <taxon>Bacteria</taxon>
        <taxon>Bacillati</taxon>
        <taxon>Bacillota</taxon>
        <taxon>Bacilli</taxon>
        <taxon>Bacillales</taxon>
        <taxon>Thermoactinomycetaceae</taxon>
        <taxon>Lihuaxuella</taxon>
    </lineage>
</organism>
<protein>
    <submittedName>
        <fullName evidence="1">Uncharacterized protein</fullName>
    </submittedName>
</protein>
<dbReference type="AlphaFoldDB" id="A0A1H8H5H1"/>